<reference evidence="2" key="1">
    <citation type="journal article" date="2013" name="Genome">
        <title>Draft Genome Sequences of Porphyromonas crevioricanis JCM 15906T and Porphyromonas cansulci JCM 13913T Isolated from a Canine Oral Cavity.</title>
        <authorList>
            <person name="Sakamoto M."/>
            <person name="Tanaka N."/>
            <person name="Shiwa Y."/>
            <person name="Yoshikawa H."/>
            <person name="Ohkuma M."/>
        </authorList>
    </citation>
    <scope>NUCLEOTIDE SEQUENCE [LARGE SCALE GENOMIC DNA]</scope>
    <source>
        <strain evidence="2">JCM 15906</strain>
    </source>
</reference>
<dbReference type="EMBL" id="BAOU01000023">
    <property type="protein sequence ID" value="GAD05249.1"/>
    <property type="molecule type" value="Genomic_DNA"/>
</dbReference>
<proteinExistence type="predicted"/>
<dbReference type="Proteomes" id="UP000018031">
    <property type="component" value="Unassembled WGS sequence"/>
</dbReference>
<accession>T1DSG4</accession>
<organism evidence="1 2">
    <name type="scientific">Porphyromonas crevioricanis JCM 15906</name>
    <dbReference type="NCBI Taxonomy" id="1305617"/>
    <lineage>
        <taxon>Bacteria</taxon>
        <taxon>Pseudomonadati</taxon>
        <taxon>Bacteroidota</taxon>
        <taxon>Bacteroidia</taxon>
        <taxon>Bacteroidales</taxon>
        <taxon>Porphyromonadaceae</taxon>
        <taxon>Porphyromonas</taxon>
    </lineage>
</organism>
<reference evidence="1 2" key="2">
    <citation type="journal article" date="2013" name="Genome Announc.">
        <title>Draft Genome Sequences of Porphyromonas crevioricanis JCM 15906T and Porphyromonas cansulci JCM 13913T Isolated from a Canine Oral Cavity.</title>
        <authorList>
            <person name="Sakamoto M."/>
            <person name="Tanaka N."/>
            <person name="Shiwa Y."/>
            <person name="Yoshikawa H."/>
            <person name="Ohkuma M."/>
        </authorList>
    </citation>
    <scope>NUCLEOTIDE SEQUENCE [LARGE SCALE GENOMIC DNA]</scope>
    <source>
        <strain evidence="1 2">JCM 15906</strain>
    </source>
</reference>
<evidence type="ECO:0000313" key="1">
    <source>
        <dbReference type="EMBL" id="GAD05249.1"/>
    </source>
</evidence>
<name>T1DSG4_9PORP</name>
<evidence type="ECO:0000313" key="2">
    <source>
        <dbReference type="Proteomes" id="UP000018031"/>
    </source>
</evidence>
<dbReference type="AlphaFoldDB" id="T1DSG4"/>
<comment type="caution">
    <text evidence="1">The sequence shown here is derived from an EMBL/GenBank/DDBJ whole genome shotgun (WGS) entry which is preliminary data.</text>
</comment>
<protein>
    <submittedName>
        <fullName evidence="1">Uncharacterized protein</fullName>
    </submittedName>
</protein>
<sequence>MLYSCDSLTGGEVFFRRVPLFLYFWCLDCQSKENYSTELTSPSKGCALIQ</sequence>
<gene>
    <name evidence="1" type="ORF">PORCRE_949</name>
</gene>